<dbReference type="Proteomes" id="UP000887566">
    <property type="component" value="Unplaced"/>
</dbReference>
<dbReference type="AlphaFoldDB" id="A0A914X0J4"/>
<keyword evidence="2" id="KW-1133">Transmembrane helix</keyword>
<name>A0A914X0J4_9BILA</name>
<organism evidence="3 4">
    <name type="scientific">Plectus sambesii</name>
    <dbReference type="NCBI Taxonomy" id="2011161"/>
    <lineage>
        <taxon>Eukaryota</taxon>
        <taxon>Metazoa</taxon>
        <taxon>Ecdysozoa</taxon>
        <taxon>Nematoda</taxon>
        <taxon>Chromadorea</taxon>
        <taxon>Plectida</taxon>
        <taxon>Plectina</taxon>
        <taxon>Plectoidea</taxon>
        <taxon>Plectidae</taxon>
        <taxon>Plectus</taxon>
    </lineage>
</organism>
<proteinExistence type="predicted"/>
<evidence type="ECO:0000256" key="1">
    <source>
        <dbReference type="SAM" id="MobiDB-lite"/>
    </source>
</evidence>
<feature type="transmembrane region" description="Helical" evidence="2">
    <location>
        <begin position="116"/>
        <end position="143"/>
    </location>
</feature>
<dbReference type="WBParaSite" id="PSAMB.scaffold584size46490.g7258.t1">
    <property type="protein sequence ID" value="PSAMB.scaffold584size46490.g7258.t1"/>
    <property type="gene ID" value="PSAMB.scaffold584size46490.g7258"/>
</dbReference>
<reference evidence="4" key="1">
    <citation type="submission" date="2022-11" db="UniProtKB">
        <authorList>
            <consortium name="WormBaseParasite"/>
        </authorList>
    </citation>
    <scope>IDENTIFICATION</scope>
</reference>
<evidence type="ECO:0000256" key="2">
    <source>
        <dbReference type="SAM" id="Phobius"/>
    </source>
</evidence>
<accession>A0A914X0J4</accession>
<evidence type="ECO:0000313" key="4">
    <source>
        <dbReference type="WBParaSite" id="PSAMB.scaffold584size46490.g7258.t1"/>
    </source>
</evidence>
<keyword evidence="2" id="KW-0472">Membrane</keyword>
<keyword evidence="2" id="KW-0812">Transmembrane</keyword>
<feature type="region of interest" description="Disordered" evidence="1">
    <location>
        <begin position="1"/>
        <end position="46"/>
    </location>
</feature>
<keyword evidence="3" id="KW-1185">Reference proteome</keyword>
<evidence type="ECO:0000313" key="3">
    <source>
        <dbReference type="Proteomes" id="UP000887566"/>
    </source>
</evidence>
<protein>
    <submittedName>
        <fullName evidence="4">CX domain-containing protein</fullName>
    </submittedName>
</protein>
<sequence>MGAEPPSPWSRWDAPGVTYNPPPLINRPFGDPGPNGNGINGNGPLSQPFIQNTSPPRYVQGYLTRQEDDPFDRDFLRCYYGDPNNPRVPEILESCQRSVGCCTTACCEDTSWEVKYAWAIALVVIFGIIVIIAVVVWLVSWFFNRNKDKKQKKELLASSASPSAAQSQISGAYPASVNNGYYPYVGGPSKYNGQFNGPYNGPYNGRF</sequence>